<name>A0A0D2RV12_GOSRA</name>
<sequence>MGFKKVYKCFMDIFPQLLLSRTLRMWTQLRRLFYLRLCLTYLNEPWLVVLPHGIGALLMRHQEALILGGLELISAEMIPL</sequence>
<evidence type="ECO:0000313" key="2">
    <source>
        <dbReference type="Proteomes" id="UP000032304"/>
    </source>
</evidence>
<organism evidence="1 2">
    <name type="scientific">Gossypium raimondii</name>
    <name type="common">Peruvian cotton</name>
    <name type="synonym">Gossypium klotzschianum subsp. raimondii</name>
    <dbReference type="NCBI Taxonomy" id="29730"/>
    <lineage>
        <taxon>Eukaryota</taxon>
        <taxon>Viridiplantae</taxon>
        <taxon>Streptophyta</taxon>
        <taxon>Embryophyta</taxon>
        <taxon>Tracheophyta</taxon>
        <taxon>Spermatophyta</taxon>
        <taxon>Magnoliopsida</taxon>
        <taxon>eudicotyledons</taxon>
        <taxon>Gunneridae</taxon>
        <taxon>Pentapetalae</taxon>
        <taxon>rosids</taxon>
        <taxon>malvids</taxon>
        <taxon>Malvales</taxon>
        <taxon>Malvaceae</taxon>
        <taxon>Malvoideae</taxon>
        <taxon>Gossypium</taxon>
    </lineage>
</organism>
<dbReference type="Gramene" id="KJB74567">
    <property type="protein sequence ID" value="KJB74567"/>
    <property type="gene ID" value="B456_012G122500"/>
</dbReference>
<proteinExistence type="predicted"/>
<keyword evidence="2" id="KW-1185">Reference proteome</keyword>
<dbReference type="AlphaFoldDB" id="A0A0D2RV12"/>
<dbReference type="Proteomes" id="UP000032304">
    <property type="component" value="Chromosome 12"/>
</dbReference>
<reference evidence="1 2" key="1">
    <citation type="journal article" date="2012" name="Nature">
        <title>Repeated polyploidization of Gossypium genomes and the evolution of spinnable cotton fibres.</title>
        <authorList>
            <person name="Paterson A.H."/>
            <person name="Wendel J.F."/>
            <person name="Gundlach H."/>
            <person name="Guo H."/>
            <person name="Jenkins J."/>
            <person name="Jin D."/>
            <person name="Llewellyn D."/>
            <person name="Showmaker K.C."/>
            <person name="Shu S."/>
            <person name="Udall J."/>
            <person name="Yoo M.J."/>
            <person name="Byers R."/>
            <person name="Chen W."/>
            <person name="Doron-Faigenboim A."/>
            <person name="Duke M.V."/>
            <person name="Gong L."/>
            <person name="Grimwood J."/>
            <person name="Grover C."/>
            <person name="Grupp K."/>
            <person name="Hu G."/>
            <person name="Lee T.H."/>
            <person name="Li J."/>
            <person name="Lin L."/>
            <person name="Liu T."/>
            <person name="Marler B.S."/>
            <person name="Page J.T."/>
            <person name="Roberts A.W."/>
            <person name="Romanel E."/>
            <person name="Sanders W.S."/>
            <person name="Szadkowski E."/>
            <person name="Tan X."/>
            <person name="Tang H."/>
            <person name="Xu C."/>
            <person name="Wang J."/>
            <person name="Wang Z."/>
            <person name="Zhang D."/>
            <person name="Zhang L."/>
            <person name="Ashrafi H."/>
            <person name="Bedon F."/>
            <person name="Bowers J.E."/>
            <person name="Brubaker C.L."/>
            <person name="Chee P.W."/>
            <person name="Das S."/>
            <person name="Gingle A.R."/>
            <person name="Haigler C.H."/>
            <person name="Harker D."/>
            <person name="Hoffmann L.V."/>
            <person name="Hovav R."/>
            <person name="Jones D.C."/>
            <person name="Lemke C."/>
            <person name="Mansoor S."/>
            <person name="ur Rahman M."/>
            <person name="Rainville L.N."/>
            <person name="Rambani A."/>
            <person name="Reddy U.K."/>
            <person name="Rong J.K."/>
            <person name="Saranga Y."/>
            <person name="Scheffler B.E."/>
            <person name="Scheffler J.A."/>
            <person name="Stelly D.M."/>
            <person name="Triplett B.A."/>
            <person name="Van Deynze A."/>
            <person name="Vaslin M.F."/>
            <person name="Waghmare V.N."/>
            <person name="Walford S.A."/>
            <person name="Wright R.J."/>
            <person name="Zaki E.A."/>
            <person name="Zhang T."/>
            <person name="Dennis E.S."/>
            <person name="Mayer K.F."/>
            <person name="Peterson D.G."/>
            <person name="Rokhsar D.S."/>
            <person name="Wang X."/>
            <person name="Schmutz J."/>
        </authorList>
    </citation>
    <scope>NUCLEOTIDE SEQUENCE [LARGE SCALE GENOMIC DNA]</scope>
</reference>
<protein>
    <submittedName>
        <fullName evidence="1">Uncharacterized protein</fullName>
    </submittedName>
</protein>
<accession>A0A0D2RV12</accession>
<dbReference type="EMBL" id="CM001751">
    <property type="protein sequence ID" value="KJB74567.1"/>
    <property type="molecule type" value="Genomic_DNA"/>
</dbReference>
<gene>
    <name evidence="1" type="ORF">B456_012G122500</name>
</gene>
<evidence type="ECO:0000313" key="1">
    <source>
        <dbReference type="EMBL" id="KJB74567.1"/>
    </source>
</evidence>